<evidence type="ECO:0000313" key="2">
    <source>
        <dbReference type="Proteomes" id="UP001281761"/>
    </source>
</evidence>
<dbReference type="EMBL" id="JARBJD010000162">
    <property type="protein sequence ID" value="KAK2949097.1"/>
    <property type="molecule type" value="Genomic_DNA"/>
</dbReference>
<comment type="caution">
    <text evidence="1">The sequence shown here is derived from an EMBL/GenBank/DDBJ whole genome shotgun (WGS) entry which is preliminary data.</text>
</comment>
<evidence type="ECO:0000313" key="1">
    <source>
        <dbReference type="EMBL" id="KAK2949097.1"/>
    </source>
</evidence>
<dbReference type="Proteomes" id="UP001281761">
    <property type="component" value="Unassembled WGS sequence"/>
</dbReference>
<name>A0ABQ9XCR9_9EUKA</name>
<accession>A0ABQ9XCR9</accession>
<gene>
    <name evidence="1" type="ORF">BLNAU_15938</name>
</gene>
<organism evidence="1 2">
    <name type="scientific">Blattamonas nauphoetae</name>
    <dbReference type="NCBI Taxonomy" id="2049346"/>
    <lineage>
        <taxon>Eukaryota</taxon>
        <taxon>Metamonada</taxon>
        <taxon>Preaxostyla</taxon>
        <taxon>Oxymonadida</taxon>
        <taxon>Blattamonas</taxon>
    </lineage>
</organism>
<protein>
    <submittedName>
        <fullName evidence="1">Uncharacterized protein</fullName>
    </submittedName>
</protein>
<sequence length="162" mass="18264">MNERNRKKAIYMIGAPGCGQSLLAISLQAAYPGCFEPIISLESVDNSLNYENAFTFFFLDMTNKQSWEILLPSLQYAPVDVFTWRSALIVVKSQEQIRYHVNPDILGQLRRHFDYMSIITTGEDITTITHEAAALAINSSHPSSAAFNCLDVPNNIWPFDDD</sequence>
<keyword evidence="2" id="KW-1185">Reference proteome</keyword>
<proteinExistence type="predicted"/>
<reference evidence="1 2" key="1">
    <citation type="journal article" date="2022" name="bioRxiv">
        <title>Genomics of Preaxostyla Flagellates Illuminates Evolutionary Transitions and the Path Towards Mitochondrial Loss.</title>
        <authorList>
            <person name="Novak L.V.F."/>
            <person name="Treitli S.C."/>
            <person name="Pyrih J."/>
            <person name="Halakuc P."/>
            <person name="Pipaliya S.V."/>
            <person name="Vacek V."/>
            <person name="Brzon O."/>
            <person name="Soukal P."/>
            <person name="Eme L."/>
            <person name="Dacks J.B."/>
            <person name="Karnkowska A."/>
            <person name="Elias M."/>
            <person name="Hampl V."/>
        </authorList>
    </citation>
    <scope>NUCLEOTIDE SEQUENCE [LARGE SCALE GENOMIC DNA]</scope>
    <source>
        <strain evidence="1">NAU3</strain>
        <tissue evidence="1">Gut</tissue>
    </source>
</reference>